<protein>
    <submittedName>
        <fullName evidence="2">Putative ovule protein</fullName>
    </submittedName>
</protein>
<organism evidence="2">
    <name type="scientific">Solanum chacoense</name>
    <name type="common">Chaco potato</name>
    <dbReference type="NCBI Taxonomy" id="4108"/>
    <lineage>
        <taxon>Eukaryota</taxon>
        <taxon>Viridiplantae</taxon>
        <taxon>Streptophyta</taxon>
        <taxon>Embryophyta</taxon>
        <taxon>Tracheophyta</taxon>
        <taxon>Spermatophyta</taxon>
        <taxon>Magnoliopsida</taxon>
        <taxon>eudicotyledons</taxon>
        <taxon>Gunneridae</taxon>
        <taxon>Pentapetalae</taxon>
        <taxon>asterids</taxon>
        <taxon>lamiids</taxon>
        <taxon>Solanales</taxon>
        <taxon>Solanaceae</taxon>
        <taxon>Solanoideae</taxon>
        <taxon>Solaneae</taxon>
        <taxon>Solanum</taxon>
    </lineage>
</organism>
<sequence length="61" mass="6980">MFLRLCFLIPLVVYVYLISVNVAFVISRLLSLFCFNLCRSTVCFLIPLVVVDLECLKCSES</sequence>
<evidence type="ECO:0000313" key="2">
    <source>
        <dbReference type="EMBL" id="JAP17512.1"/>
    </source>
</evidence>
<dbReference type="EMBL" id="GEDG01022430">
    <property type="protein sequence ID" value="JAP17512.1"/>
    <property type="molecule type" value="Transcribed_RNA"/>
</dbReference>
<keyword evidence="1" id="KW-0812">Transmembrane</keyword>
<accession>A0A0V0HBC7</accession>
<feature type="transmembrane region" description="Helical" evidence="1">
    <location>
        <begin position="7"/>
        <end position="30"/>
    </location>
</feature>
<keyword evidence="1" id="KW-0472">Membrane</keyword>
<name>A0A0V0HBC7_SOLCH</name>
<keyword evidence="1" id="KW-1133">Transmembrane helix</keyword>
<evidence type="ECO:0000256" key="1">
    <source>
        <dbReference type="SAM" id="Phobius"/>
    </source>
</evidence>
<proteinExistence type="predicted"/>
<dbReference type="EMBL" id="GEDG01022668">
    <property type="protein sequence ID" value="JAP17325.1"/>
    <property type="molecule type" value="Transcribed_RNA"/>
</dbReference>
<dbReference type="AlphaFoldDB" id="A0A0V0HBC7"/>
<reference evidence="2" key="1">
    <citation type="submission" date="2015-12" db="EMBL/GenBank/DDBJ databases">
        <title>Gene expression during late stages of embryo sac development: a critical building block for successful pollen-pistil interactions.</title>
        <authorList>
            <person name="Liu Y."/>
            <person name="Joly V."/>
            <person name="Sabar M."/>
            <person name="Matton D.P."/>
        </authorList>
    </citation>
    <scope>NUCLEOTIDE SEQUENCE</scope>
</reference>